<comment type="caution">
    <text evidence="1">The sequence shown here is derived from an EMBL/GenBank/DDBJ whole genome shotgun (WGS) entry which is preliminary data.</text>
</comment>
<keyword evidence="2" id="KW-1185">Reference proteome</keyword>
<dbReference type="Proteomes" id="UP001595826">
    <property type="component" value="Unassembled WGS sequence"/>
</dbReference>
<evidence type="ECO:0000313" key="2">
    <source>
        <dbReference type="Proteomes" id="UP001595826"/>
    </source>
</evidence>
<name>A0ABV8R975_9FLAO</name>
<reference evidence="2" key="1">
    <citation type="journal article" date="2019" name="Int. J. Syst. Evol. Microbiol.">
        <title>The Global Catalogue of Microorganisms (GCM) 10K type strain sequencing project: providing services to taxonomists for standard genome sequencing and annotation.</title>
        <authorList>
            <consortium name="The Broad Institute Genomics Platform"/>
            <consortium name="The Broad Institute Genome Sequencing Center for Infectious Disease"/>
            <person name="Wu L."/>
            <person name="Ma J."/>
        </authorList>
    </citation>
    <scope>NUCLEOTIDE SEQUENCE [LARGE SCALE GENOMIC DNA]</scope>
    <source>
        <strain evidence="2">CECT 8655</strain>
    </source>
</reference>
<accession>A0ABV8R975</accession>
<proteinExistence type="predicted"/>
<evidence type="ECO:0000313" key="1">
    <source>
        <dbReference type="EMBL" id="MFC4268944.1"/>
    </source>
</evidence>
<dbReference type="InterPro" id="IPR054207">
    <property type="entry name" value="DUF6913"/>
</dbReference>
<gene>
    <name evidence="1" type="ORF">ACFOWD_08525</name>
</gene>
<dbReference type="Pfam" id="PF21857">
    <property type="entry name" value="DUF6913"/>
    <property type="match status" value="1"/>
</dbReference>
<dbReference type="EMBL" id="JBHSCY010000002">
    <property type="protein sequence ID" value="MFC4268944.1"/>
    <property type="molecule type" value="Genomic_DNA"/>
</dbReference>
<protein>
    <submittedName>
        <fullName evidence="1">DUF6913 domain-containing protein</fullName>
    </submittedName>
</protein>
<organism evidence="1 2">
    <name type="scientific">Polaribacter marinivivus</name>
    <dbReference type="NCBI Taxonomy" id="1524260"/>
    <lineage>
        <taxon>Bacteria</taxon>
        <taxon>Pseudomonadati</taxon>
        <taxon>Bacteroidota</taxon>
        <taxon>Flavobacteriia</taxon>
        <taxon>Flavobacteriales</taxon>
        <taxon>Flavobacteriaceae</taxon>
    </lineage>
</organism>
<dbReference type="RefSeq" id="WP_377409779.1">
    <property type="nucleotide sequence ID" value="NZ_JBHSCY010000002.1"/>
</dbReference>
<sequence length="165" mass="19346">MKKSFVNRRFQKLLLEKESNRIVDLGKIKTIGIISSDEISRWIDIKKEVDSIYNTDAKIFSFLSSTKNKPENTLHFSEKSFGWKGQIKEASLKTFLEEPFDLLIGYFNKKNLYTELAVLHSNAKFKAGISKVNQQLYDIEINEYPKNTVRFLTELKRYLEILNKI</sequence>